<protein>
    <submittedName>
        <fullName evidence="1">Uncharacterized protein</fullName>
    </submittedName>
</protein>
<reference evidence="1" key="1">
    <citation type="journal article" date="2014" name="Front. Microbiol.">
        <title>High frequency of phylogenetically diverse reductive dehalogenase-homologous genes in deep subseafloor sedimentary metagenomes.</title>
        <authorList>
            <person name="Kawai M."/>
            <person name="Futagami T."/>
            <person name="Toyoda A."/>
            <person name="Takaki Y."/>
            <person name="Nishi S."/>
            <person name="Hori S."/>
            <person name="Arai W."/>
            <person name="Tsubouchi T."/>
            <person name="Morono Y."/>
            <person name="Uchiyama I."/>
            <person name="Ito T."/>
            <person name="Fujiyama A."/>
            <person name="Inagaki F."/>
            <person name="Takami H."/>
        </authorList>
    </citation>
    <scope>NUCLEOTIDE SEQUENCE</scope>
    <source>
        <strain evidence="1">Expedition CK06-06</strain>
    </source>
</reference>
<name>X0WPU3_9ZZZZ</name>
<proteinExistence type="predicted"/>
<dbReference type="AlphaFoldDB" id="X0WPU3"/>
<organism evidence="1">
    <name type="scientific">marine sediment metagenome</name>
    <dbReference type="NCBI Taxonomy" id="412755"/>
    <lineage>
        <taxon>unclassified sequences</taxon>
        <taxon>metagenomes</taxon>
        <taxon>ecological metagenomes</taxon>
    </lineage>
</organism>
<evidence type="ECO:0000313" key="1">
    <source>
        <dbReference type="EMBL" id="GAG32974.1"/>
    </source>
</evidence>
<gene>
    <name evidence="1" type="ORF">S01H1_66736</name>
</gene>
<dbReference type="EMBL" id="BARS01044142">
    <property type="protein sequence ID" value="GAG32974.1"/>
    <property type="molecule type" value="Genomic_DNA"/>
</dbReference>
<comment type="caution">
    <text evidence="1">The sequence shown here is derived from an EMBL/GenBank/DDBJ whole genome shotgun (WGS) entry which is preliminary data.</text>
</comment>
<accession>X0WPU3</accession>
<feature type="non-terminal residue" evidence="1">
    <location>
        <position position="122"/>
    </location>
</feature>
<sequence length="122" mass="13777">MQYTRKQIRTAVRDIISDTAGQLINDNSLNRAIDRAARKMVELTECNRNVLIVEFPDAVTPPTIEYNMLGDETALTLTDAGGWNLYEVPKCLILESIDRWILEADGYRSEMDQVGTNQIDVA</sequence>